<comment type="similarity">
    <text evidence="5">Belongs to the dTDP-4-dehydrorhamnose 3,5-epimerase family.</text>
</comment>
<evidence type="ECO:0000256" key="2">
    <source>
        <dbReference type="ARBA" id="ARBA00001997"/>
    </source>
</evidence>
<dbReference type="NCBIfam" id="TIGR01221">
    <property type="entry name" value="rmlC"/>
    <property type="match status" value="1"/>
</dbReference>
<name>A0ABU5MU12_9BACT</name>
<sequence length="174" mass="19825">MIFKEAPLKDAWIIRQSPIGDDRGYFARAFCEKEFAEHGIPTGFVQVNTSFSKDVGTLRGLHWQTAPAPEPKFMRCTRGAIYDIMVDMRPESPTYLQHFGIELTPENQTMVYVPAFFAHGFLTLEPDSQSLYMVGGYYTPECERGVRYNDPKLGIKLPIEPNVVSEKDLSWPLL</sequence>
<protein>
    <recommendedName>
        <fullName evidence="4 5">dTDP-4-dehydrorhamnose 3,5-epimerase</fullName>
        <ecNumber evidence="3 5">5.1.3.13</ecNumber>
    </recommendedName>
    <alternativeName>
        <fullName evidence="5">Thymidine diphospho-4-keto-rhamnose 3,5-epimerase</fullName>
    </alternativeName>
</protein>
<accession>A0ABU5MU12</accession>
<dbReference type="CDD" id="cd00438">
    <property type="entry name" value="cupin_RmlC"/>
    <property type="match status" value="1"/>
</dbReference>
<dbReference type="PANTHER" id="PTHR21047">
    <property type="entry name" value="DTDP-6-DEOXY-D-GLUCOSE-3,5 EPIMERASE"/>
    <property type="match status" value="1"/>
</dbReference>
<dbReference type="InterPro" id="IPR014710">
    <property type="entry name" value="RmlC-like_jellyroll"/>
</dbReference>
<dbReference type="Gene3D" id="2.60.120.10">
    <property type="entry name" value="Jelly Rolls"/>
    <property type="match status" value="1"/>
</dbReference>
<comment type="pathway">
    <text evidence="5">Carbohydrate biosynthesis; dTDP-L-rhamnose biosynthesis.</text>
</comment>
<comment type="subunit">
    <text evidence="5">Homodimer.</text>
</comment>
<proteinExistence type="inferred from homology"/>
<evidence type="ECO:0000313" key="7">
    <source>
        <dbReference type="Proteomes" id="UP001290861"/>
    </source>
</evidence>
<gene>
    <name evidence="6" type="primary">rfbC</name>
    <name evidence="6" type="ORF">P9H32_03665</name>
</gene>
<evidence type="ECO:0000313" key="6">
    <source>
        <dbReference type="EMBL" id="MDZ8117713.1"/>
    </source>
</evidence>
<comment type="function">
    <text evidence="2 5">Catalyzes the epimerization of the C3' and C5'positions of dTDP-6-deoxy-D-xylo-4-hexulose, forming dTDP-6-deoxy-L-lyxo-4-hexulose.</text>
</comment>
<evidence type="ECO:0000256" key="5">
    <source>
        <dbReference type="RuleBase" id="RU364069"/>
    </source>
</evidence>
<comment type="caution">
    <text evidence="6">The sequence shown here is derived from an EMBL/GenBank/DDBJ whole genome shotgun (WGS) entry which is preliminary data.</text>
</comment>
<dbReference type="Proteomes" id="UP001290861">
    <property type="component" value="Unassembled WGS sequence"/>
</dbReference>
<dbReference type="InterPro" id="IPR011051">
    <property type="entry name" value="RmlC_Cupin_sf"/>
</dbReference>
<evidence type="ECO:0000256" key="3">
    <source>
        <dbReference type="ARBA" id="ARBA00012098"/>
    </source>
</evidence>
<dbReference type="RefSeq" id="WP_322607516.1">
    <property type="nucleotide sequence ID" value="NZ_JARVCO010000003.1"/>
</dbReference>
<dbReference type="Pfam" id="PF00908">
    <property type="entry name" value="dTDP_sugar_isom"/>
    <property type="match status" value="1"/>
</dbReference>
<dbReference type="EMBL" id="JARVCO010000003">
    <property type="protein sequence ID" value="MDZ8117713.1"/>
    <property type="molecule type" value="Genomic_DNA"/>
</dbReference>
<organism evidence="6 7">
    <name type="scientific">Pontiella agarivorans</name>
    <dbReference type="NCBI Taxonomy" id="3038953"/>
    <lineage>
        <taxon>Bacteria</taxon>
        <taxon>Pseudomonadati</taxon>
        <taxon>Kiritimatiellota</taxon>
        <taxon>Kiritimatiellia</taxon>
        <taxon>Kiritimatiellales</taxon>
        <taxon>Pontiellaceae</taxon>
        <taxon>Pontiella</taxon>
    </lineage>
</organism>
<evidence type="ECO:0000256" key="4">
    <source>
        <dbReference type="ARBA" id="ARBA00019595"/>
    </source>
</evidence>
<dbReference type="EC" id="5.1.3.13" evidence="3 5"/>
<dbReference type="GO" id="GO:0008830">
    <property type="term" value="F:dTDP-4-dehydrorhamnose 3,5-epimerase activity"/>
    <property type="evidence" value="ECO:0007669"/>
    <property type="project" value="UniProtKB-EC"/>
</dbReference>
<evidence type="ECO:0000256" key="1">
    <source>
        <dbReference type="ARBA" id="ARBA00001298"/>
    </source>
</evidence>
<keyword evidence="7" id="KW-1185">Reference proteome</keyword>
<dbReference type="SUPFAM" id="SSF51182">
    <property type="entry name" value="RmlC-like cupins"/>
    <property type="match status" value="1"/>
</dbReference>
<dbReference type="InterPro" id="IPR000888">
    <property type="entry name" value="RmlC-like"/>
</dbReference>
<reference evidence="6 7" key="1">
    <citation type="journal article" date="2024" name="Appl. Environ. Microbiol.">
        <title>Pontiella agarivorans sp. nov., a novel marine anaerobic bacterium capable of degrading macroalgal polysaccharides and fixing nitrogen.</title>
        <authorList>
            <person name="Liu N."/>
            <person name="Kivenson V."/>
            <person name="Peng X."/>
            <person name="Cui Z."/>
            <person name="Lankiewicz T.S."/>
            <person name="Gosselin K.M."/>
            <person name="English C.J."/>
            <person name="Blair E.M."/>
            <person name="O'Malley M.A."/>
            <person name="Valentine D.L."/>
        </authorList>
    </citation>
    <scope>NUCLEOTIDE SEQUENCE [LARGE SCALE GENOMIC DNA]</scope>
    <source>
        <strain evidence="6 7">NLcol2</strain>
    </source>
</reference>
<comment type="catalytic activity">
    <reaction evidence="1 5">
        <text>dTDP-4-dehydro-6-deoxy-alpha-D-glucose = dTDP-4-dehydro-beta-L-rhamnose</text>
        <dbReference type="Rhea" id="RHEA:16969"/>
        <dbReference type="ChEBI" id="CHEBI:57649"/>
        <dbReference type="ChEBI" id="CHEBI:62830"/>
        <dbReference type="EC" id="5.1.3.13"/>
    </reaction>
</comment>
<dbReference type="PANTHER" id="PTHR21047:SF2">
    <property type="entry name" value="THYMIDINE DIPHOSPHO-4-KETO-RHAMNOSE 3,5-EPIMERASE"/>
    <property type="match status" value="1"/>
</dbReference>
<keyword evidence="5 6" id="KW-0413">Isomerase</keyword>